<dbReference type="InterPro" id="IPR009057">
    <property type="entry name" value="Homeodomain-like_sf"/>
</dbReference>
<dbReference type="InterPro" id="IPR018062">
    <property type="entry name" value="HTH_AraC-typ_CS"/>
</dbReference>
<dbReference type="InterPro" id="IPR037923">
    <property type="entry name" value="HTH-like"/>
</dbReference>
<evidence type="ECO:0000256" key="4">
    <source>
        <dbReference type="ARBA" id="ARBA00023163"/>
    </source>
</evidence>
<dbReference type="SMART" id="SM00342">
    <property type="entry name" value="HTH_ARAC"/>
    <property type="match status" value="1"/>
</dbReference>
<organism evidence="6 7">
    <name type="scientific">Enterococcus lemanii</name>
    <dbReference type="NCBI Taxonomy" id="1159752"/>
    <lineage>
        <taxon>Bacteria</taxon>
        <taxon>Bacillati</taxon>
        <taxon>Bacillota</taxon>
        <taxon>Bacilli</taxon>
        <taxon>Lactobacillales</taxon>
        <taxon>Enterococcaceae</taxon>
        <taxon>Enterococcus</taxon>
    </lineage>
</organism>
<evidence type="ECO:0000313" key="6">
    <source>
        <dbReference type="EMBL" id="MFC4718367.1"/>
    </source>
</evidence>
<accession>A0ABV9MQW2</accession>
<reference evidence="7" key="1">
    <citation type="journal article" date="2019" name="Int. J. Syst. Evol. Microbiol.">
        <title>The Global Catalogue of Microorganisms (GCM) 10K type strain sequencing project: providing services to taxonomists for standard genome sequencing and annotation.</title>
        <authorList>
            <consortium name="The Broad Institute Genomics Platform"/>
            <consortium name="The Broad Institute Genome Sequencing Center for Infectious Disease"/>
            <person name="Wu L."/>
            <person name="Ma J."/>
        </authorList>
    </citation>
    <scope>NUCLEOTIDE SEQUENCE [LARGE SCALE GENOMIC DNA]</scope>
    <source>
        <strain evidence="7">CGMCC 1.19032</strain>
    </source>
</reference>
<dbReference type="PRINTS" id="PR00032">
    <property type="entry name" value="HTHARAC"/>
</dbReference>
<dbReference type="InterPro" id="IPR014710">
    <property type="entry name" value="RmlC-like_jellyroll"/>
</dbReference>
<feature type="domain" description="HTH araC/xylS-type" evidence="5">
    <location>
        <begin position="182"/>
        <end position="279"/>
    </location>
</feature>
<evidence type="ECO:0000256" key="3">
    <source>
        <dbReference type="ARBA" id="ARBA00023159"/>
    </source>
</evidence>
<keyword evidence="3" id="KW-0010">Activator</keyword>
<dbReference type="SUPFAM" id="SSF51215">
    <property type="entry name" value="Regulatory protein AraC"/>
    <property type="match status" value="1"/>
</dbReference>
<proteinExistence type="predicted"/>
<dbReference type="EMBL" id="JBHSGS010000007">
    <property type="protein sequence ID" value="MFC4718367.1"/>
    <property type="molecule type" value="Genomic_DNA"/>
</dbReference>
<keyword evidence="4" id="KW-0804">Transcription</keyword>
<evidence type="ECO:0000259" key="5">
    <source>
        <dbReference type="PROSITE" id="PS01124"/>
    </source>
</evidence>
<comment type="caution">
    <text evidence="6">The sequence shown here is derived from an EMBL/GenBank/DDBJ whole genome shotgun (WGS) entry which is preliminary data.</text>
</comment>
<dbReference type="Pfam" id="PF12833">
    <property type="entry name" value="HTH_18"/>
    <property type="match status" value="1"/>
</dbReference>
<dbReference type="PROSITE" id="PS00041">
    <property type="entry name" value="HTH_ARAC_FAMILY_1"/>
    <property type="match status" value="1"/>
</dbReference>
<dbReference type="InterPro" id="IPR003313">
    <property type="entry name" value="AraC-bd"/>
</dbReference>
<dbReference type="RefSeq" id="WP_204653774.1">
    <property type="nucleotide sequence ID" value="NZ_JAFBFD010000013.1"/>
</dbReference>
<protein>
    <submittedName>
        <fullName evidence="6">Helix-turn-helix domain-containing protein</fullName>
    </submittedName>
</protein>
<keyword evidence="2" id="KW-0238">DNA-binding</keyword>
<dbReference type="PROSITE" id="PS01124">
    <property type="entry name" value="HTH_ARAC_FAMILY_2"/>
    <property type="match status" value="1"/>
</dbReference>
<evidence type="ECO:0000313" key="7">
    <source>
        <dbReference type="Proteomes" id="UP001595969"/>
    </source>
</evidence>
<evidence type="ECO:0000256" key="1">
    <source>
        <dbReference type="ARBA" id="ARBA00023015"/>
    </source>
</evidence>
<dbReference type="PANTHER" id="PTHR46796">
    <property type="entry name" value="HTH-TYPE TRANSCRIPTIONAL ACTIVATOR RHAS-RELATED"/>
    <property type="match status" value="1"/>
</dbReference>
<sequence length="283" mass="33758">MNRKYYHDEEHMQSAQFDVLYKIGNQGYSEHLHYHEFHELFILLRGTVDFFIENRRYSLTSGNTLFIHAKDIHHVQVKDQQNYERLIFYIHPLFLENLATKQSPLTAFFTFDHTPQSCLLKTNKEELLPFLSPFMLKKKTEKFGEDLKQLADFINLMVDLNLKQHAFEKQAVTPPRYSTLIQDVLQYIQQNLDQPLLNEELAQHCFVSTRHLTRAFKQETGFTLHQYILKRRLLKAHELLKSEWSITEISNQCGFINHSHFIKAYKKEYGLTPKQHQLKMSLR</sequence>
<keyword evidence="7" id="KW-1185">Reference proteome</keyword>
<evidence type="ECO:0000256" key="2">
    <source>
        <dbReference type="ARBA" id="ARBA00023125"/>
    </source>
</evidence>
<gene>
    <name evidence="6" type="ORF">ACFO5I_01215</name>
</gene>
<dbReference type="InterPro" id="IPR018060">
    <property type="entry name" value="HTH_AraC"/>
</dbReference>
<dbReference type="InterPro" id="IPR050204">
    <property type="entry name" value="AraC_XylS_family_regulators"/>
</dbReference>
<dbReference type="Gene3D" id="1.10.10.60">
    <property type="entry name" value="Homeodomain-like"/>
    <property type="match status" value="2"/>
</dbReference>
<dbReference type="Pfam" id="PF02311">
    <property type="entry name" value="AraC_binding"/>
    <property type="match status" value="1"/>
</dbReference>
<dbReference type="Proteomes" id="UP001595969">
    <property type="component" value="Unassembled WGS sequence"/>
</dbReference>
<dbReference type="InterPro" id="IPR020449">
    <property type="entry name" value="Tscrpt_reg_AraC-type_HTH"/>
</dbReference>
<keyword evidence="1" id="KW-0805">Transcription regulation</keyword>
<dbReference type="Gene3D" id="2.60.120.10">
    <property type="entry name" value="Jelly Rolls"/>
    <property type="match status" value="1"/>
</dbReference>
<dbReference type="SUPFAM" id="SSF46689">
    <property type="entry name" value="Homeodomain-like"/>
    <property type="match status" value="2"/>
</dbReference>
<name>A0ABV9MQW2_9ENTE</name>